<evidence type="ECO:0000313" key="5">
    <source>
        <dbReference type="Proteomes" id="UP000241085"/>
    </source>
</evidence>
<keyword evidence="2" id="KW-0456">Lyase</keyword>
<organism evidence="4 5">
    <name type="scientific">Rathayibacter caricis DSM 15933</name>
    <dbReference type="NCBI Taxonomy" id="1328867"/>
    <lineage>
        <taxon>Bacteria</taxon>
        <taxon>Bacillati</taxon>
        <taxon>Actinomycetota</taxon>
        <taxon>Actinomycetes</taxon>
        <taxon>Micrococcales</taxon>
        <taxon>Microbacteriaceae</taxon>
        <taxon>Rathayibacter</taxon>
    </lineage>
</organism>
<comment type="caution">
    <text evidence="4">The sequence shown here is derived from an EMBL/GenBank/DDBJ whole genome shotgun (WGS) entry which is preliminary data.</text>
</comment>
<accession>A0A2T4UQC6</accession>
<sequence length="325" mass="35225">MTSTDTPTTTTTAGATLPDGGWPVMLTPFRPDRSLDFEQVDALTDWLIDNGAAGIFTVALSSEMYDLTEEERLALARRVVDRSAGRVPVVASSVSSGTPDEQAASAAAMAATGVDAVVLISSLVGGLTTTEEEWRATVQHILDAVPETRFGIYECPVPFKRLPSTENVAWMAGTGRFVFYKDTSHSLATMEERLRAIAGTPMKLYNAQISSLTDSLRLGAAGLSGYAANIYPEHVAWLCEHYDDQPSEDAVAVQRLLTVAEHTINSRYPTSAKYYLRHSSRLMIEPISRWKPEGIGPHEGQPLLDLAAYIHDLALPASARVDGAR</sequence>
<dbReference type="Pfam" id="PF00701">
    <property type="entry name" value="DHDPS"/>
    <property type="match status" value="1"/>
</dbReference>
<dbReference type="PANTHER" id="PTHR12128:SF66">
    <property type="entry name" value="4-HYDROXY-2-OXOGLUTARATE ALDOLASE, MITOCHONDRIAL"/>
    <property type="match status" value="1"/>
</dbReference>
<protein>
    <submittedName>
        <fullName evidence="4">Dihydrodipicolinate synthase family protein</fullName>
    </submittedName>
</protein>
<evidence type="ECO:0000256" key="3">
    <source>
        <dbReference type="SAM" id="MobiDB-lite"/>
    </source>
</evidence>
<dbReference type="Gene3D" id="3.20.20.70">
    <property type="entry name" value="Aldolase class I"/>
    <property type="match status" value="1"/>
</dbReference>
<comment type="similarity">
    <text evidence="1">Belongs to the DapA family.</text>
</comment>
<dbReference type="CDD" id="cd00408">
    <property type="entry name" value="DHDPS-like"/>
    <property type="match status" value="1"/>
</dbReference>
<dbReference type="PANTHER" id="PTHR12128">
    <property type="entry name" value="DIHYDRODIPICOLINATE SYNTHASE"/>
    <property type="match status" value="1"/>
</dbReference>
<dbReference type="InterPro" id="IPR013785">
    <property type="entry name" value="Aldolase_TIM"/>
</dbReference>
<dbReference type="Proteomes" id="UP000241085">
    <property type="component" value="Unassembled WGS sequence"/>
</dbReference>
<dbReference type="AlphaFoldDB" id="A0A2T4UQC6"/>
<evidence type="ECO:0000313" key="4">
    <source>
        <dbReference type="EMBL" id="PTL71729.1"/>
    </source>
</evidence>
<gene>
    <name evidence="4" type="ORF">C1I63_01940</name>
</gene>
<dbReference type="SMART" id="SM01130">
    <property type="entry name" value="DHDPS"/>
    <property type="match status" value="1"/>
</dbReference>
<reference evidence="4 5" key="1">
    <citation type="submission" date="2018-03" db="EMBL/GenBank/DDBJ databases">
        <title>Bacteriophage NCPPB3778 and a type I-E CRISPR drive the evolution of the US Biological Select Agent, Rathayibacter toxicus.</title>
        <authorList>
            <person name="Davis E.W.II."/>
            <person name="Tabima J.F."/>
            <person name="Weisberg A.J."/>
            <person name="Dantas Lopes L."/>
            <person name="Wiseman M.S."/>
            <person name="Wiseman M.S."/>
            <person name="Pupko T."/>
            <person name="Belcher M.S."/>
            <person name="Sechler A.J."/>
            <person name="Tancos M.A."/>
            <person name="Schroeder B.K."/>
            <person name="Murray T.D."/>
            <person name="Luster D.G."/>
            <person name="Schneider W.L."/>
            <person name="Rogers E."/>
            <person name="Andreote F.D."/>
            <person name="Grunwald N.J."/>
            <person name="Putnam M.L."/>
            <person name="Chang J.H."/>
        </authorList>
    </citation>
    <scope>NUCLEOTIDE SEQUENCE [LARGE SCALE GENOMIC DNA]</scope>
    <source>
        <strain evidence="4 5">DSM 15933</strain>
    </source>
</reference>
<dbReference type="SUPFAM" id="SSF51569">
    <property type="entry name" value="Aldolase"/>
    <property type="match status" value="1"/>
</dbReference>
<proteinExistence type="inferred from homology"/>
<feature type="region of interest" description="Disordered" evidence="3">
    <location>
        <begin position="1"/>
        <end position="23"/>
    </location>
</feature>
<name>A0A2T4UQC6_9MICO</name>
<dbReference type="EMBL" id="PZPL01000001">
    <property type="protein sequence ID" value="PTL71729.1"/>
    <property type="molecule type" value="Genomic_DNA"/>
</dbReference>
<keyword evidence="5" id="KW-1185">Reference proteome</keyword>
<feature type="compositionally biased region" description="Low complexity" evidence="3">
    <location>
        <begin position="1"/>
        <end position="20"/>
    </location>
</feature>
<dbReference type="GO" id="GO:0008840">
    <property type="term" value="F:4-hydroxy-tetrahydrodipicolinate synthase activity"/>
    <property type="evidence" value="ECO:0007669"/>
    <property type="project" value="TreeGrafter"/>
</dbReference>
<dbReference type="InterPro" id="IPR002220">
    <property type="entry name" value="DapA-like"/>
</dbReference>
<dbReference type="RefSeq" id="WP_107573565.1">
    <property type="nucleotide sequence ID" value="NZ_PZPL01000001.1"/>
</dbReference>
<evidence type="ECO:0000256" key="2">
    <source>
        <dbReference type="ARBA" id="ARBA00023239"/>
    </source>
</evidence>
<evidence type="ECO:0000256" key="1">
    <source>
        <dbReference type="ARBA" id="ARBA00007592"/>
    </source>
</evidence>